<proteinExistence type="predicted"/>
<name>A0ABS5DK98_9PSEU</name>
<accession>A0ABS5DK98</accession>
<sequence length="74" mass="8378">MARLGAAGRRAAQRRGLAPAHAAWWQTWRESAQATTFTPTDWDFLLDAALMHHTMWPKGDEQTVKCRKGMRIVG</sequence>
<comment type="caution">
    <text evidence="1">The sequence shown here is derived from an EMBL/GenBank/DDBJ whole genome shotgun (WGS) entry which is preliminary data.</text>
</comment>
<keyword evidence="2" id="KW-1185">Reference proteome</keyword>
<dbReference type="InterPro" id="IPR057972">
    <property type="entry name" value="Terminase_7"/>
</dbReference>
<dbReference type="Proteomes" id="UP000674084">
    <property type="component" value="Unassembled WGS sequence"/>
</dbReference>
<organism evidence="1 2">
    <name type="scientific">Saccharopolyspora endophytica</name>
    <dbReference type="NCBI Taxonomy" id="543886"/>
    <lineage>
        <taxon>Bacteria</taxon>
        <taxon>Bacillati</taxon>
        <taxon>Actinomycetota</taxon>
        <taxon>Actinomycetes</taxon>
        <taxon>Pseudonocardiales</taxon>
        <taxon>Pseudonocardiaceae</taxon>
        <taxon>Saccharopolyspora</taxon>
    </lineage>
</organism>
<reference evidence="1 2" key="1">
    <citation type="submission" date="2021-04" db="EMBL/GenBank/DDBJ databases">
        <title>Whole-genome sequencing of Saccharopolyspora endophytica KCTC 19397.</title>
        <authorList>
            <person name="Ay H."/>
            <person name="Saygin H."/>
            <person name="Sahin N."/>
        </authorList>
    </citation>
    <scope>NUCLEOTIDE SEQUENCE [LARGE SCALE GENOMIC DNA]</scope>
    <source>
        <strain evidence="1 2">KCTC 19397</strain>
    </source>
</reference>
<dbReference type="Pfam" id="PF25673">
    <property type="entry name" value="Terminase_7"/>
    <property type="match status" value="1"/>
</dbReference>
<dbReference type="EMBL" id="JAGPXE010000010">
    <property type="protein sequence ID" value="MBQ0926720.1"/>
    <property type="molecule type" value="Genomic_DNA"/>
</dbReference>
<gene>
    <name evidence="1" type="ORF">KBO27_22455</name>
</gene>
<evidence type="ECO:0000313" key="1">
    <source>
        <dbReference type="EMBL" id="MBQ0926720.1"/>
    </source>
</evidence>
<protein>
    <submittedName>
        <fullName evidence="1">Uncharacterized protein</fullName>
    </submittedName>
</protein>
<evidence type="ECO:0000313" key="2">
    <source>
        <dbReference type="Proteomes" id="UP000674084"/>
    </source>
</evidence>